<protein>
    <submittedName>
        <fullName evidence="1">Uncharacterized protein</fullName>
    </submittedName>
</protein>
<dbReference type="eggNOG" id="ENOG502SRET">
    <property type="taxonomic scope" value="Eukaryota"/>
</dbReference>
<accession>S8F1M7</accession>
<name>S8F1M7_FOMSC</name>
<keyword evidence="2" id="KW-1185">Reference proteome</keyword>
<dbReference type="OrthoDB" id="2796114at2759"/>
<sequence length="179" mass="20422">MGGVTGWLRQEFRELELLDEITRLKYEGNRSPKVEGATRAALIHSYRTLKGGKYVPKTIHGALKWSEKDPFEVEDPYKEAEWELVKHTKGKNSDQKLNANAKYVPAKGSTQLAMLSTDADGRTKRKYTGDPGDSNERYPLCFTWNEATYSCAFDTLFGILHHVYQSQNILWCSNIQSQN</sequence>
<dbReference type="HOGENOM" id="CLU_038071_0_0_1"/>
<evidence type="ECO:0000313" key="2">
    <source>
        <dbReference type="Proteomes" id="UP000015241"/>
    </source>
</evidence>
<dbReference type="Proteomes" id="UP000015241">
    <property type="component" value="Unassembled WGS sequence"/>
</dbReference>
<dbReference type="AlphaFoldDB" id="S8F1M7"/>
<gene>
    <name evidence="1" type="ORF">FOMPIDRAFT_1137114</name>
</gene>
<dbReference type="EMBL" id="KE504321">
    <property type="protein sequence ID" value="EPS92924.1"/>
    <property type="molecule type" value="Genomic_DNA"/>
</dbReference>
<feature type="non-terminal residue" evidence="1">
    <location>
        <position position="179"/>
    </location>
</feature>
<evidence type="ECO:0000313" key="1">
    <source>
        <dbReference type="EMBL" id="EPS92924.1"/>
    </source>
</evidence>
<organism evidence="1 2">
    <name type="scientific">Fomitopsis schrenkii</name>
    <name type="common">Brown rot fungus</name>
    <dbReference type="NCBI Taxonomy" id="2126942"/>
    <lineage>
        <taxon>Eukaryota</taxon>
        <taxon>Fungi</taxon>
        <taxon>Dikarya</taxon>
        <taxon>Basidiomycota</taxon>
        <taxon>Agaricomycotina</taxon>
        <taxon>Agaricomycetes</taxon>
        <taxon>Polyporales</taxon>
        <taxon>Fomitopsis</taxon>
    </lineage>
</organism>
<proteinExistence type="predicted"/>
<reference evidence="1 2" key="1">
    <citation type="journal article" date="2012" name="Science">
        <title>The Paleozoic origin of enzymatic lignin decomposition reconstructed from 31 fungal genomes.</title>
        <authorList>
            <person name="Floudas D."/>
            <person name="Binder M."/>
            <person name="Riley R."/>
            <person name="Barry K."/>
            <person name="Blanchette R.A."/>
            <person name="Henrissat B."/>
            <person name="Martinez A.T."/>
            <person name="Otillar R."/>
            <person name="Spatafora J.W."/>
            <person name="Yadav J.S."/>
            <person name="Aerts A."/>
            <person name="Benoit I."/>
            <person name="Boyd A."/>
            <person name="Carlson A."/>
            <person name="Copeland A."/>
            <person name="Coutinho P.M."/>
            <person name="de Vries R.P."/>
            <person name="Ferreira P."/>
            <person name="Findley K."/>
            <person name="Foster B."/>
            <person name="Gaskell J."/>
            <person name="Glotzer D."/>
            <person name="Gorecki P."/>
            <person name="Heitman J."/>
            <person name="Hesse C."/>
            <person name="Hori C."/>
            <person name="Igarashi K."/>
            <person name="Jurgens J.A."/>
            <person name="Kallen N."/>
            <person name="Kersten P."/>
            <person name="Kohler A."/>
            <person name="Kuees U."/>
            <person name="Kumar T.K.A."/>
            <person name="Kuo A."/>
            <person name="LaButti K."/>
            <person name="Larrondo L.F."/>
            <person name="Lindquist E."/>
            <person name="Ling A."/>
            <person name="Lombard V."/>
            <person name="Lucas S."/>
            <person name="Lundell T."/>
            <person name="Martin R."/>
            <person name="McLaughlin D.J."/>
            <person name="Morgenstern I."/>
            <person name="Morin E."/>
            <person name="Murat C."/>
            <person name="Nagy L.G."/>
            <person name="Nolan M."/>
            <person name="Ohm R.A."/>
            <person name="Patyshakuliyeva A."/>
            <person name="Rokas A."/>
            <person name="Ruiz-Duenas F.J."/>
            <person name="Sabat G."/>
            <person name="Salamov A."/>
            <person name="Samejima M."/>
            <person name="Schmutz J."/>
            <person name="Slot J.C."/>
            <person name="St John F."/>
            <person name="Stenlid J."/>
            <person name="Sun H."/>
            <person name="Sun S."/>
            <person name="Syed K."/>
            <person name="Tsang A."/>
            <person name="Wiebenga A."/>
            <person name="Young D."/>
            <person name="Pisabarro A."/>
            <person name="Eastwood D.C."/>
            <person name="Martin F."/>
            <person name="Cullen D."/>
            <person name="Grigoriev I.V."/>
            <person name="Hibbett D.S."/>
        </authorList>
    </citation>
    <scope>NUCLEOTIDE SEQUENCE</scope>
    <source>
        <strain evidence="2">FP-58527</strain>
    </source>
</reference>
<dbReference type="STRING" id="743788.S8F1M7"/>
<dbReference type="InParanoid" id="S8F1M7"/>